<sequence>MNSPPLSPLIYPPSSDTYCPSPTQMSPIKYESVPEESQVSPENSPKRNSKRKLSNLDSTCGACNLDVEKPKLCCNCFEYFCEKCINLERICSKCADKSALPKMPPNCSGHGKELAFFCLTCETEICSECILEATDHKRHPFDRMEAVYQEKIGVTDDKIAKIGLQIEEIEKHTEMAKKNLNLIKTVGDAMLAELKAIHDAAKMEVQEIVDEKREELEKRINLPEDRRALVKQIQDEIKALGHFGFIKQQDRFNEQCDKVLEQCRQLPADLIDHYDIGCELIPATKMTTYKVDWVDGKQEMLNVIIDDSTGESWKLSLSKGDILCLKVAPNVSIPLITSHKFKVTTEISNNDISKSLRKRFVIQRKMTQFELADIELVSSGGFLEDNAMEFRVAIEPLNVIEAHDHYKQEVTMMKNSMDQMKTLMNASRESLDALKANTDSLKNFSVGYFALEYGNIQKQPKSGFVSPNVIDFNGNEWKMEIKFERDEFNKILLSAYIFPARIINTSEHARRCTYFIELMHSNPDEIVRGYAENLFEVNGLGRGWKGFIERMRVLNDVGFVRHGKVWFRYGVRPSA</sequence>
<protein>
    <submittedName>
        <fullName evidence="4">AAEL011085-PA</fullName>
    </submittedName>
</protein>
<dbReference type="InterPro" id="IPR053003">
    <property type="entry name" value="TRIM_RBCC_E3_ubiq-ligases"/>
</dbReference>
<dbReference type="GO" id="GO:0008270">
    <property type="term" value="F:zinc ion binding"/>
    <property type="evidence" value="ECO:0007669"/>
    <property type="project" value="UniProtKB-KW"/>
</dbReference>
<proteinExistence type="predicted"/>
<dbReference type="PANTHER" id="PTHR36754:SF2">
    <property type="entry name" value="E3 UBIQUITIN-PROTEIN LIGASE TRIM37"/>
    <property type="match status" value="1"/>
</dbReference>
<organism evidence="4 5">
    <name type="scientific">Aedes aegypti</name>
    <name type="common">Yellowfever mosquito</name>
    <name type="synonym">Culex aegypti</name>
    <dbReference type="NCBI Taxonomy" id="7159"/>
    <lineage>
        <taxon>Eukaryota</taxon>
        <taxon>Metazoa</taxon>
        <taxon>Ecdysozoa</taxon>
        <taxon>Arthropoda</taxon>
        <taxon>Hexapoda</taxon>
        <taxon>Insecta</taxon>
        <taxon>Pterygota</taxon>
        <taxon>Neoptera</taxon>
        <taxon>Endopterygota</taxon>
        <taxon>Diptera</taxon>
        <taxon>Nematocera</taxon>
        <taxon>Culicoidea</taxon>
        <taxon>Culicidae</taxon>
        <taxon>Culicinae</taxon>
        <taxon>Aedini</taxon>
        <taxon>Aedes</taxon>
        <taxon>Stegomyia</taxon>
    </lineage>
</organism>
<dbReference type="InterPro" id="IPR000315">
    <property type="entry name" value="Znf_B-box"/>
</dbReference>
<evidence type="ECO:0000259" key="3">
    <source>
        <dbReference type="PROSITE" id="PS50119"/>
    </source>
</evidence>
<dbReference type="HOGENOM" id="CLU_474263_0_0_1"/>
<dbReference type="GeneID" id="5574367"/>
<reference evidence="4" key="2">
    <citation type="journal article" date="2007" name="Science">
        <title>Genome sequence of Aedes aegypti, a major arbovirus vector.</title>
        <authorList>
            <person name="Nene V."/>
            <person name="Wortman J.R."/>
            <person name="Lawson D."/>
            <person name="Haas B."/>
            <person name="Kodira C."/>
            <person name="Tu Z.J."/>
            <person name="Loftus B."/>
            <person name="Xi Z."/>
            <person name="Megy K."/>
            <person name="Grabherr M."/>
            <person name="Ren Q."/>
            <person name="Zdobnov E.M."/>
            <person name="Lobo N.F."/>
            <person name="Campbell K.S."/>
            <person name="Brown S.E."/>
            <person name="Bonaldo M.F."/>
            <person name="Zhu J."/>
            <person name="Sinkins S.P."/>
            <person name="Hogenkamp D.G."/>
            <person name="Amedeo P."/>
            <person name="Arensburger P."/>
            <person name="Atkinson P.W."/>
            <person name="Bidwell S."/>
            <person name="Biedler J."/>
            <person name="Birney E."/>
            <person name="Bruggner R.V."/>
            <person name="Costas J."/>
            <person name="Coy M.R."/>
            <person name="Crabtree J."/>
            <person name="Crawford M."/>
            <person name="Debruyn B."/>
            <person name="Decaprio D."/>
            <person name="Eiglmeier K."/>
            <person name="Eisenstadt E."/>
            <person name="El-Dorry H."/>
            <person name="Gelbart W.M."/>
            <person name="Gomes S.L."/>
            <person name="Hammond M."/>
            <person name="Hannick L.I."/>
            <person name="Hogan J.R."/>
            <person name="Holmes M.H."/>
            <person name="Jaffe D."/>
            <person name="Johnston J.S."/>
            <person name="Kennedy R.C."/>
            <person name="Koo H."/>
            <person name="Kravitz S."/>
            <person name="Kriventseva E.V."/>
            <person name="Kulp D."/>
            <person name="Labutti K."/>
            <person name="Lee E."/>
            <person name="Li S."/>
            <person name="Lovin D.D."/>
            <person name="Mao C."/>
            <person name="Mauceli E."/>
            <person name="Menck C.F."/>
            <person name="Miller J.R."/>
            <person name="Montgomery P."/>
            <person name="Mori A."/>
            <person name="Nascimento A.L."/>
            <person name="Naveira H.F."/>
            <person name="Nusbaum C."/>
            <person name="O'leary S."/>
            <person name="Orvis J."/>
            <person name="Pertea M."/>
            <person name="Quesneville H."/>
            <person name="Reidenbach K.R."/>
            <person name="Rogers Y.H."/>
            <person name="Roth C.W."/>
            <person name="Schneider J.R."/>
            <person name="Schatz M."/>
            <person name="Shumway M."/>
            <person name="Stanke M."/>
            <person name="Stinson E.O."/>
            <person name="Tubio J.M."/>
            <person name="Vanzee J.P."/>
            <person name="Verjovski-Almeida S."/>
            <person name="Werner D."/>
            <person name="White O."/>
            <person name="Wyder S."/>
            <person name="Zeng Q."/>
            <person name="Zhao Q."/>
            <person name="Zhao Y."/>
            <person name="Hill C.A."/>
            <person name="Raikhel A.S."/>
            <person name="Soares M.B."/>
            <person name="Knudson D.L."/>
            <person name="Lee N.H."/>
            <person name="Galagan J."/>
            <person name="Salzberg S.L."/>
            <person name="Paulsen I.T."/>
            <person name="Dimopoulos G."/>
            <person name="Collins F.H."/>
            <person name="Birren B."/>
            <person name="Fraser-Liggett C.M."/>
            <person name="Severson D.W."/>
        </authorList>
    </citation>
    <scope>NUCLEOTIDE SEQUENCE [LARGE SCALE GENOMIC DNA]</scope>
    <source>
        <strain evidence="4">Liverpool</strain>
    </source>
</reference>
<feature type="region of interest" description="Disordered" evidence="2">
    <location>
        <begin position="1"/>
        <end position="54"/>
    </location>
</feature>
<feature type="domain" description="B box-type" evidence="3">
    <location>
        <begin position="107"/>
        <end position="144"/>
    </location>
</feature>
<dbReference type="PROSITE" id="PS50119">
    <property type="entry name" value="ZF_BBOX"/>
    <property type="match status" value="1"/>
</dbReference>
<evidence type="ECO:0000313" key="4">
    <source>
        <dbReference type="EMBL" id="EAT36873.1"/>
    </source>
</evidence>
<dbReference type="GO" id="GO:0051865">
    <property type="term" value="P:protein autoubiquitination"/>
    <property type="evidence" value="ECO:0007669"/>
    <property type="project" value="TreeGrafter"/>
</dbReference>
<keyword evidence="1" id="KW-0479">Metal-binding</keyword>
<dbReference type="Proteomes" id="UP000682892">
    <property type="component" value="Unassembled WGS sequence"/>
</dbReference>
<dbReference type="GO" id="GO:0061630">
    <property type="term" value="F:ubiquitin protein ligase activity"/>
    <property type="evidence" value="ECO:0007669"/>
    <property type="project" value="TreeGrafter"/>
</dbReference>
<dbReference type="OMA" id="TCETEIC"/>
<evidence type="ECO:0000256" key="1">
    <source>
        <dbReference type="PROSITE-ProRule" id="PRU00024"/>
    </source>
</evidence>
<dbReference type="GO" id="GO:0006513">
    <property type="term" value="P:protein monoubiquitination"/>
    <property type="evidence" value="ECO:0007669"/>
    <property type="project" value="TreeGrafter"/>
</dbReference>
<evidence type="ECO:0000256" key="2">
    <source>
        <dbReference type="SAM" id="MobiDB-lite"/>
    </source>
</evidence>
<dbReference type="CDD" id="cd19756">
    <property type="entry name" value="Bbox2"/>
    <property type="match status" value="1"/>
</dbReference>
<dbReference type="OrthoDB" id="654191at2759"/>
<dbReference type="SUPFAM" id="SSF57845">
    <property type="entry name" value="B-box zinc-binding domain"/>
    <property type="match status" value="1"/>
</dbReference>
<keyword evidence="1" id="KW-0862">Zinc</keyword>
<keyword evidence="1" id="KW-0863">Zinc-finger</keyword>
<dbReference type="EMBL" id="CH477725">
    <property type="protein sequence ID" value="EAT36873.1"/>
    <property type="molecule type" value="Genomic_DNA"/>
</dbReference>
<reference evidence="4" key="1">
    <citation type="submission" date="2005-10" db="EMBL/GenBank/DDBJ databases">
        <authorList>
            <person name="Loftus B.J."/>
            <person name="Nene V.M."/>
            <person name="Hannick L.I."/>
            <person name="Bidwell S."/>
            <person name="Haas B."/>
            <person name="Amedeo P."/>
            <person name="Orvis J."/>
            <person name="Wortman J.R."/>
            <person name="White O.R."/>
            <person name="Salzberg S."/>
            <person name="Shumway M."/>
            <person name="Koo H."/>
            <person name="Zhao Y."/>
            <person name="Holmes M."/>
            <person name="Miller J."/>
            <person name="Schatz M."/>
            <person name="Pop M."/>
            <person name="Pai G."/>
            <person name="Utterback T."/>
            <person name="Rogers Y.-H."/>
            <person name="Kravitz S."/>
            <person name="Fraser C.M."/>
        </authorList>
    </citation>
    <scope>NUCLEOTIDE SEQUENCE</scope>
    <source>
        <strain evidence="4">Liverpool</strain>
    </source>
</reference>
<accession>A0A1S4FS43</accession>
<dbReference type="GO" id="GO:0031625">
    <property type="term" value="F:ubiquitin protein ligase binding"/>
    <property type="evidence" value="ECO:0007669"/>
    <property type="project" value="TreeGrafter"/>
</dbReference>
<dbReference type="GO" id="GO:0005164">
    <property type="term" value="F:tumor necrosis factor receptor binding"/>
    <property type="evidence" value="ECO:0007669"/>
    <property type="project" value="TreeGrafter"/>
</dbReference>
<dbReference type="PANTHER" id="PTHR36754">
    <property type="entry name" value="E3 UBIQUITIN-PROTEIN LIGASE TRIM37"/>
    <property type="match status" value="1"/>
</dbReference>
<reference evidence="4" key="3">
    <citation type="submission" date="2012-09" db="EMBL/GenBank/DDBJ databases">
        <authorList>
            <consortium name="VectorBase"/>
        </authorList>
    </citation>
    <scope>NUCLEOTIDE SEQUENCE</scope>
    <source>
        <strain evidence="4">Liverpool</strain>
    </source>
</reference>
<feature type="compositionally biased region" description="Pro residues" evidence="2">
    <location>
        <begin position="1"/>
        <end position="11"/>
    </location>
</feature>
<dbReference type="Pfam" id="PF00643">
    <property type="entry name" value="zf-B_box"/>
    <property type="match status" value="1"/>
</dbReference>
<dbReference type="KEGG" id="aag:5574367"/>
<dbReference type="AlphaFoldDB" id="A0A1S4FS43"/>
<dbReference type="GO" id="GO:0070842">
    <property type="term" value="P:aggresome assembly"/>
    <property type="evidence" value="ECO:0007669"/>
    <property type="project" value="TreeGrafter"/>
</dbReference>
<evidence type="ECO:0000313" key="5">
    <source>
        <dbReference type="Proteomes" id="UP000682892"/>
    </source>
</evidence>
<name>A0A1S4FS43_AEDAE</name>
<dbReference type="GO" id="GO:0016235">
    <property type="term" value="C:aggresome"/>
    <property type="evidence" value="ECO:0007669"/>
    <property type="project" value="TreeGrafter"/>
</dbReference>
<feature type="compositionally biased region" description="Polar residues" evidence="2">
    <location>
        <begin position="16"/>
        <end position="26"/>
    </location>
</feature>
<gene>
    <name evidence="4" type="ORF">AAEL801153</name>
    <name evidence="4" type="ORF">AaeL_AAEL011085</name>
</gene>
<dbReference type="GO" id="GO:0005778">
    <property type="term" value="C:peroxisomal membrane"/>
    <property type="evidence" value="ECO:0007669"/>
    <property type="project" value="TreeGrafter"/>
</dbReference>
<dbReference type="Gene3D" id="3.30.160.60">
    <property type="entry name" value="Classic Zinc Finger"/>
    <property type="match status" value="1"/>
</dbReference>